<evidence type="ECO:0008006" key="10">
    <source>
        <dbReference type="Google" id="ProtNLM"/>
    </source>
</evidence>
<dbReference type="InterPro" id="IPR036259">
    <property type="entry name" value="MFS_trans_sf"/>
</dbReference>
<keyword evidence="5 7" id="KW-0472">Membrane</keyword>
<evidence type="ECO:0000256" key="6">
    <source>
        <dbReference type="ARBA" id="ARBA00037968"/>
    </source>
</evidence>
<sequence>MISETPELKEDFQVELKNVLSTEELREVDKGFEYALDTEGLELDPVKEKKLVRKIDLYILPMLCILMSCQLMDKSTNSYASIVGLTTDLKMDTRTYSWVGSSFYLGYLVFLYPANMILQKTPISKTLAFAVLFWGIVICCHGACHSSDTFLLCRTLLGMLESFMDPTYMLMTSQWYKKDEQYVRCGYWLGMQGFGTMLGSGIAYGFHKHKDSFSFAPWRLLYIVTGVITIFFGIVSYFHIPDVPTNAWFLNEEEKKYAVERVRKNRTGFGNQQFKWSQLKESASDITLYLFFFYMMGYGIENGALGNFGSILLKNQFGFTTGSALLMNMVGSGIDIVFPLMFAYVNKYIIPSRLLTGFLINSIVFIGLCLLAFAPNNVAKLVGYYCSYLTTASWACLSSVVSSNVAGHTKKITANTFFLIGFCVGNLIGPQAFLAQEAPVYFTAKRTMVGTYVMSAISPLAMFAIYYFRNKKKDEENKELADSSDITLSFGDKTDKENPAFRYCL</sequence>
<dbReference type="Pfam" id="PF07690">
    <property type="entry name" value="MFS_1"/>
    <property type="match status" value="1"/>
</dbReference>
<feature type="transmembrane region" description="Helical" evidence="7">
    <location>
        <begin position="218"/>
        <end position="240"/>
    </location>
</feature>
<gene>
    <name evidence="8" type="ORF">DASC09_057100</name>
</gene>
<comment type="subcellular location">
    <subcellularLocation>
        <location evidence="1">Membrane</location>
        <topology evidence="1">Multi-pass membrane protein</topology>
    </subcellularLocation>
</comment>
<dbReference type="Proteomes" id="UP001360560">
    <property type="component" value="Unassembled WGS sequence"/>
</dbReference>
<organism evidence="8 9">
    <name type="scientific">Saccharomycopsis crataegensis</name>
    <dbReference type="NCBI Taxonomy" id="43959"/>
    <lineage>
        <taxon>Eukaryota</taxon>
        <taxon>Fungi</taxon>
        <taxon>Dikarya</taxon>
        <taxon>Ascomycota</taxon>
        <taxon>Saccharomycotina</taxon>
        <taxon>Saccharomycetes</taxon>
        <taxon>Saccharomycopsidaceae</taxon>
        <taxon>Saccharomycopsis</taxon>
    </lineage>
</organism>
<dbReference type="FunFam" id="1.20.1250.20:FF:000064">
    <property type="entry name" value="MFS allantoate transporter"/>
    <property type="match status" value="1"/>
</dbReference>
<keyword evidence="3 7" id="KW-0812">Transmembrane</keyword>
<feature type="transmembrane region" description="Helical" evidence="7">
    <location>
        <begin position="354"/>
        <end position="375"/>
    </location>
</feature>
<keyword evidence="9" id="KW-1185">Reference proteome</keyword>
<keyword evidence="2" id="KW-0813">Transport</keyword>
<dbReference type="EMBL" id="BTFZ01000020">
    <property type="protein sequence ID" value="GMM38371.1"/>
    <property type="molecule type" value="Genomic_DNA"/>
</dbReference>
<dbReference type="GO" id="GO:0016020">
    <property type="term" value="C:membrane"/>
    <property type="evidence" value="ECO:0007669"/>
    <property type="project" value="UniProtKB-SubCell"/>
</dbReference>
<proteinExistence type="inferred from homology"/>
<feature type="transmembrane region" description="Helical" evidence="7">
    <location>
        <begin position="381"/>
        <end position="400"/>
    </location>
</feature>
<comment type="caution">
    <text evidence="8">The sequence shown here is derived from an EMBL/GenBank/DDBJ whole genome shotgun (WGS) entry which is preliminary data.</text>
</comment>
<evidence type="ECO:0000256" key="3">
    <source>
        <dbReference type="ARBA" id="ARBA00022692"/>
    </source>
</evidence>
<evidence type="ECO:0000256" key="2">
    <source>
        <dbReference type="ARBA" id="ARBA00022448"/>
    </source>
</evidence>
<feature type="transmembrane region" description="Helical" evidence="7">
    <location>
        <begin position="412"/>
        <end position="429"/>
    </location>
</feature>
<name>A0AAV5QV25_9ASCO</name>
<feature type="transmembrane region" description="Helical" evidence="7">
    <location>
        <begin position="186"/>
        <end position="206"/>
    </location>
</feature>
<protein>
    <recommendedName>
        <fullName evidence="10">Allantoate permease</fullName>
    </recommendedName>
</protein>
<dbReference type="PANTHER" id="PTHR43791">
    <property type="entry name" value="PERMEASE-RELATED"/>
    <property type="match status" value="1"/>
</dbReference>
<feature type="transmembrane region" description="Helical" evidence="7">
    <location>
        <begin position="317"/>
        <end position="342"/>
    </location>
</feature>
<evidence type="ECO:0000256" key="4">
    <source>
        <dbReference type="ARBA" id="ARBA00022989"/>
    </source>
</evidence>
<feature type="transmembrane region" description="Helical" evidence="7">
    <location>
        <begin position="95"/>
        <end position="114"/>
    </location>
</feature>
<evidence type="ECO:0000256" key="7">
    <source>
        <dbReference type="SAM" id="Phobius"/>
    </source>
</evidence>
<evidence type="ECO:0000313" key="9">
    <source>
        <dbReference type="Proteomes" id="UP001360560"/>
    </source>
</evidence>
<evidence type="ECO:0000256" key="1">
    <source>
        <dbReference type="ARBA" id="ARBA00004141"/>
    </source>
</evidence>
<dbReference type="SUPFAM" id="SSF103473">
    <property type="entry name" value="MFS general substrate transporter"/>
    <property type="match status" value="1"/>
</dbReference>
<feature type="transmembrane region" description="Helical" evidence="7">
    <location>
        <begin position="126"/>
        <end position="144"/>
    </location>
</feature>
<feature type="transmembrane region" description="Helical" evidence="7">
    <location>
        <begin position="449"/>
        <end position="468"/>
    </location>
</feature>
<dbReference type="PANTHER" id="PTHR43791:SF1">
    <property type="entry name" value="ALLANTOATE PERMEASE"/>
    <property type="match status" value="1"/>
</dbReference>
<evidence type="ECO:0000313" key="8">
    <source>
        <dbReference type="EMBL" id="GMM38371.1"/>
    </source>
</evidence>
<reference evidence="8 9" key="1">
    <citation type="journal article" date="2023" name="Elife">
        <title>Identification of key yeast species and microbe-microbe interactions impacting larval growth of Drosophila in the wild.</title>
        <authorList>
            <person name="Mure A."/>
            <person name="Sugiura Y."/>
            <person name="Maeda R."/>
            <person name="Honda K."/>
            <person name="Sakurai N."/>
            <person name="Takahashi Y."/>
            <person name="Watada M."/>
            <person name="Katoh T."/>
            <person name="Gotoh A."/>
            <person name="Gotoh Y."/>
            <person name="Taniguchi I."/>
            <person name="Nakamura K."/>
            <person name="Hayashi T."/>
            <person name="Katayama T."/>
            <person name="Uemura T."/>
            <person name="Hattori Y."/>
        </authorList>
    </citation>
    <scope>NUCLEOTIDE SEQUENCE [LARGE SCALE GENOMIC DNA]</scope>
    <source>
        <strain evidence="8 9">SC-9</strain>
    </source>
</reference>
<dbReference type="GO" id="GO:0022857">
    <property type="term" value="F:transmembrane transporter activity"/>
    <property type="evidence" value="ECO:0007669"/>
    <property type="project" value="InterPro"/>
</dbReference>
<dbReference type="AlphaFoldDB" id="A0AAV5QV25"/>
<evidence type="ECO:0000256" key="5">
    <source>
        <dbReference type="ARBA" id="ARBA00023136"/>
    </source>
</evidence>
<accession>A0AAV5QV25</accession>
<dbReference type="RefSeq" id="XP_064855366.1">
    <property type="nucleotide sequence ID" value="XM_064999294.1"/>
</dbReference>
<comment type="similarity">
    <text evidence="6">Belongs to the major facilitator superfamily. Allantoate permease family.</text>
</comment>
<keyword evidence="4 7" id="KW-1133">Transmembrane helix</keyword>
<dbReference type="Gene3D" id="1.20.1250.20">
    <property type="entry name" value="MFS general substrate transporter like domains"/>
    <property type="match status" value="2"/>
</dbReference>
<dbReference type="InterPro" id="IPR011701">
    <property type="entry name" value="MFS"/>
</dbReference>
<dbReference type="GeneID" id="90076359"/>